<dbReference type="AlphaFoldDB" id="A0A4C1VA68"/>
<organism evidence="2 3">
    <name type="scientific">Eumeta variegata</name>
    <name type="common">Bagworm moth</name>
    <name type="synonym">Eumeta japonica</name>
    <dbReference type="NCBI Taxonomy" id="151549"/>
    <lineage>
        <taxon>Eukaryota</taxon>
        <taxon>Metazoa</taxon>
        <taxon>Ecdysozoa</taxon>
        <taxon>Arthropoda</taxon>
        <taxon>Hexapoda</taxon>
        <taxon>Insecta</taxon>
        <taxon>Pterygota</taxon>
        <taxon>Neoptera</taxon>
        <taxon>Endopterygota</taxon>
        <taxon>Lepidoptera</taxon>
        <taxon>Glossata</taxon>
        <taxon>Ditrysia</taxon>
        <taxon>Tineoidea</taxon>
        <taxon>Psychidae</taxon>
        <taxon>Oiketicinae</taxon>
        <taxon>Eumeta</taxon>
    </lineage>
</organism>
<dbReference type="Proteomes" id="UP000299102">
    <property type="component" value="Unassembled WGS sequence"/>
</dbReference>
<sequence>MRVLRELQNFDDINQNDLLMSVRPKPLTAQGDSLKPLQEYRRSAASRHPRQRRDGQPQRAAAADYRSSHESDFLGEELTAV</sequence>
<evidence type="ECO:0000256" key="1">
    <source>
        <dbReference type="SAM" id="MobiDB-lite"/>
    </source>
</evidence>
<proteinExistence type="predicted"/>
<evidence type="ECO:0000313" key="3">
    <source>
        <dbReference type="Proteomes" id="UP000299102"/>
    </source>
</evidence>
<evidence type="ECO:0000313" key="2">
    <source>
        <dbReference type="EMBL" id="GBP35603.1"/>
    </source>
</evidence>
<gene>
    <name evidence="2" type="ORF">EVAR_17466_1</name>
</gene>
<comment type="caution">
    <text evidence="2">The sequence shown here is derived from an EMBL/GenBank/DDBJ whole genome shotgun (WGS) entry which is preliminary data.</text>
</comment>
<reference evidence="2 3" key="1">
    <citation type="journal article" date="2019" name="Commun. Biol.">
        <title>The bagworm genome reveals a unique fibroin gene that provides high tensile strength.</title>
        <authorList>
            <person name="Kono N."/>
            <person name="Nakamura H."/>
            <person name="Ohtoshi R."/>
            <person name="Tomita M."/>
            <person name="Numata K."/>
            <person name="Arakawa K."/>
        </authorList>
    </citation>
    <scope>NUCLEOTIDE SEQUENCE [LARGE SCALE GENOMIC DNA]</scope>
</reference>
<dbReference type="EMBL" id="BGZK01000305">
    <property type="protein sequence ID" value="GBP35603.1"/>
    <property type="molecule type" value="Genomic_DNA"/>
</dbReference>
<feature type="region of interest" description="Disordered" evidence="1">
    <location>
        <begin position="25"/>
        <end position="81"/>
    </location>
</feature>
<keyword evidence="3" id="KW-1185">Reference proteome</keyword>
<name>A0A4C1VA68_EUMVA</name>
<protein>
    <submittedName>
        <fullName evidence="2">Uncharacterized protein</fullName>
    </submittedName>
</protein>
<accession>A0A4C1VA68</accession>